<dbReference type="HOGENOM" id="CLU_003334_1_1_1"/>
<keyword evidence="6" id="KW-1185">Reference proteome</keyword>
<feature type="domain" description="DUF7613" evidence="3">
    <location>
        <begin position="509"/>
        <end position="659"/>
    </location>
</feature>
<dbReference type="InterPro" id="IPR056032">
    <property type="entry name" value="DUF7613"/>
</dbReference>
<dbReference type="KEGG" id="glz:GLAREA_02293"/>
<dbReference type="Pfam" id="PF24589">
    <property type="entry name" value="DUF7614"/>
    <property type="match status" value="1"/>
</dbReference>
<name>S3D2V9_GLAL2</name>
<dbReference type="STRING" id="1116229.S3D2V9"/>
<evidence type="ECO:0000259" key="2">
    <source>
        <dbReference type="Pfam" id="PF24587"/>
    </source>
</evidence>
<dbReference type="Proteomes" id="UP000016922">
    <property type="component" value="Unassembled WGS sequence"/>
</dbReference>
<evidence type="ECO:0000259" key="1">
    <source>
        <dbReference type="Pfam" id="PF24586"/>
    </source>
</evidence>
<gene>
    <name evidence="5" type="ORF">GLAREA_02293</name>
</gene>
<dbReference type="InterPro" id="IPR056030">
    <property type="entry name" value="DUF7611"/>
</dbReference>
<accession>S3D2V9</accession>
<feature type="domain" description="DUF7611" evidence="1">
    <location>
        <begin position="248"/>
        <end position="369"/>
    </location>
</feature>
<dbReference type="EMBL" id="KE145371">
    <property type="protein sequence ID" value="EPE26381.1"/>
    <property type="molecule type" value="Genomic_DNA"/>
</dbReference>
<organism evidence="5 6">
    <name type="scientific">Glarea lozoyensis (strain ATCC 20868 / MF5171)</name>
    <dbReference type="NCBI Taxonomy" id="1116229"/>
    <lineage>
        <taxon>Eukaryota</taxon>
        <taxon>Fungi</taxon>
        <taxon>Dikarya</taxon>
        <taxon>Ascomycota</taxon>
        <taxon>Pezizomycotina</taxon>
        <taxon>Leotiomycetes</taxon>
        <taxon>Helotiales</taxon>
        <taxon>Helotiaceae</taxon>
        <taxon>Glarea</taxon>
    </lineage>
</organism>
<protein>
    <submittedName>
        <fullName evidence="5">Uncharacterized protein</fullName>
    </submittedName>
</protein>
<evidence type="ECO:0000313" key="6">
    <source>
        <dbReference type="Proteomes" id="UP000016922"/>
    </source>
</evidence>
<dbReference type="Pfam" id="PF24587">
    <property type="entry name" value="DUF7612"/>
    <property type="match status" value="1"/>
</dbReference>
<evidence type="ECO:0000313" key="5">
    <source>
        <dbReference type="EMBL" id="EPE26381.1"/>
    </source>
</evidence>
<feature type="domain" description="DUF7612" evidence="2">
    <location>
        <begin position="377"/>
        <end position="504"/>
    </location>
</feature>
<dbReference type="Pfam" id="PF24586">
    <property type="entry name" value="DUF7611"/>
    <property type="match status" value="1"/>
</dbReference>
<reference evidence="5 6" key="1">
    <citation type="journal article" date="2013" name="BMC Genomics">
        <title>Genomics-driven discovery of the pneumocandin biosynthetic gene cluster in the fungus Glarea lozoyensis.</title>
        <authorList>
            <person name="Chen L."/>
            <person name="Yue Q."/>
            <person name="Zhang X."/>
            <person name="Xiang M."/>
            <person name="Wang C."/>
            <person name="Li S."/>
            <person name="Che Y."/>
            <person name="Ortiz-Lopez F.J."/>
            <person name="Bills G.F."/>
            <person name="Liu X."/>
            <person name="An Z."/>
        </authorList>
    </citation>
    <scope>NUCLEOTIDE SEQUENCE [LARGE SCALE GENOMIC DNA]</scope>
    <source>
        <strain evidence="6">ATCC 20868 / MF5171</strain>
    </source>
</reference>
<dbReference type="GeneID" id="19461351"/>
<feature type="domain" description="DUF7614" evidence="4">
    <location>
        <begin position="665"/>
        <end position="795"/>
    </location>
</feature>
<dbReference type="InterPro" id="IPR056031">
    <property type="entry name" value="DUF7612"/>
</dbReference>
<dbReference type="AlphaFoldDB" id="S3D2V9"/>
<dbReference type="eggNOG" id="ENOG502SJP4">
    <property type="taxonomic scope" value="Eukaryota"/>
</dbReference>
<dbReference type="RefSeq" id="XP_008087700.1">
    <property type="nucleotide sequence ID" value="XM_008089509.1"/>
</dbReference>
<proteinExistence type="predicted"/>
<evidence type="ECO:0000259" key="3">
    <source>
        <dbReference type="Pfam" id="PF24588"/>
    </source>
</evidence>
<dbReference type="OrthoDB" id="4356615at2759"/>
<dbReference type="InterPro" id="IPR056033">
    <property type="entry name" value="DUF7614"/>
</dbReference>
<dbReference type="Pfam" id="PF24588">
    <property type="entry name" value="DUF7613"/>
    <property type="match status" value="1"/>
</dbReference>
<sequence>MSNQGQDKPTSCASSLSSSLTSSSTLHSPSDSCGALALDYDEPLTPNVSPIESYNAKQTYTLQPSPKLVTYQTTLILDETSIRNFYGKTKYWFENFSKDAARVGYLQSLSLEEVVRIALWWFLHGRMKLVPLLREGVAFPFAQNDNKILLRQAHMNLAKCLWIIEETRRFKNLNVEETNETDELPETELLSLRLALLIGLRCAVLAMQKHGIFPESSLTPIDLDDSLIYVPYQHMVYLTIRHHLAPLQTEDLSISKVFPLKDTAETFHYGGIHVNLELPSTSVHEKVPAIMSVVRSRDQRTISAVCGNQDGKISFVIEAAGDCRWRDASWKTTTTTLEITFKTGFRMNIQFGAWDFKVLKGIYDHERDALDSFEVSNNETLVFETSVEHAQYGVKQIRGTKRFPLEEIANCRLRLFEKKELKGLGTGSSKLHCGYRISILTPTWVKDLRVFSEEIFPSQAVRFGFLGGEPGSKAISLQFEREDLMLCFSQPEDCVDFLAHLTGIFLHEHEHTVTRGHLNSVNSFKISSCMEPLGSLRSFGNFQWQSLRVIAPKAEESQRGLCESLRIIVDSSTGRLTDRINVGLGELKVRRNVISSGHELQILRQPQEDLTFTVSDLTVGEEFTDAMHQDLHTLRREPSVRTYTFPNLAELHAFQEAVTGFKVLYDGVPSSFSISRRRSMIPRAKAWTPLYARLQILNRGKVRQLVAYFQEFSHGKCMNFRLKETDVFEKSKKGGLTILKFVDAKFSLPAGGKNDPGLERGFVCLDLLEYPGEHSNLYLGFDSNSEFVKFAEALPRLVKG</sequence>
<dbReference type="OMA" id="CMNFILR"/>
<evidence type="ECO:0000259" key="4">
    <source>
        <dbReference type="Pfam" id="PF24589"/>
    </source>
</evidence>